<dbReference type="GO" id="GO:0019171">
    <property type="term" value="F:(3R)-hydroxyacyl-[acyl-carrier-protein] dehydratase activity"/>
    <property type="evidence" value="ECO:0007669"/>
    <property type="project" value="TreeGrafter"/>
</dbReference>
<sequence length="244" mass="27922">MFKTRVVQLTQRLYSTINSSQTEALNKWISSPREIVLFDSFHQEHLSDLFVTLPTRDGTHQPYQHPREASALGYGHHLAFFHSRAPESQLREDGTDGDFSPPEPFTRRMWAGGKITWDPENPLIIGRKARANWGIDTVEKKGFDDPQKKPMVFVNKRIEITMDGDSRPSVIEERSHVYIPNIEMKPGVRQVKDIPTSSDFSFSYKPSLVTLFRFSALTFNAHSIHLDLGLARKEGFQGMLNGMF</sequence>
<dbReference type="GO" id="GO:0005739">
    <property type="term" value="C:mitochondrion"/>
    <property type="evidence" value="ECO:0007669"/>
    <property type="project" value="TreeGrafter"/>
</dbReference>
<name>A0A9P7FVV0_9AGAR</name>
<evidence type="ECO:0000313" key="1">
    <source>
        <dbReference type="EMBL" id="KAG5635757.1"/>
    </source>
</evidence>
<protein>
    <submittedName>
        <fullName evidence="1">Uncharacterized protein</fullName>
    </submittedName>
</protein>
<accession>A0A9P7FVV0</accession>
<proteinExistence type="predicted"/>
<dbReference type="PANTHER" id="PTHR28152">
    <property type="entry name" value="HYDROXYACYL-THIOESTER DEHYDRATASE TYPE 2, MITOCHONDRIAL"/>
    <property type="match status" value="1"/>
</dbReference>
<keyword evidence="2" id="KW-1185">Reference proteome</keyword>
<dbReference type="PANTHER" id="PTHR28152:SF1">
    <property type="entry name" value="HYDROXYACYL-THIOESTER DEHYDRATASE TYPE 2, MITOCHONDRIAL"/>
    <property type="match status" value="1"/>
</dbReference>
<comment type="caution">
    <text evidence="1">The sequence shown here is derived from an EMBL/GenBank/DDBJ whole genome shotgun (WGS) entry which is preliminary data.</text>
</comment>
<dbReference type="OrthoDB" id="3257538at2759"/>
<dbReference type="InterPro" id="IPR052741">
    <property type="entry name" value="Mitochondrial_HTD2"/>
</dbReference>
<reference evidence="1" key="2">
    <citation type="submission" date="2021-10" db="EMBL/GenBank/DDBJ databases">
        <title>Phylogenomics reveals ancestral predisposition of the termite-cultivated fungus Termitomyces towards a domesticated lifestyle.</title>
        <authorList>
            <person name="Auxier B."/>
            <person name="Grum-Grzhimaylo A."/>
            <person name="Cardenas M.E."/>
            <person name="Lodge J.D."/>
            <person name="Laessoe T."/>
            <person name="Pedersen O."/>
            <person name="Smith M.E."/>
            <person name="Kuyper T.W."/>
            <person name="Franco-Molano E.A."/>
            <person name="Baroni T.J."/>
            <person name="Aanen D.K."/>
        </authorList>
    </citation>
    <scope>NUCLEOTIDE SEQUENCE</scope>
    <source>
        <strain evidence="1">D49</strain>
    </source>
</reference>
<evidence type="ECO:0000313" key="2">
    <source>
        <dbReference type="Proteomes" id="UP000717328"/>
    </source>
</evidence>
<reference evidence="1" key="1">
    <citation type="submission" date="2021-02" db="EMBL/GenBank/DDBJ databases">
        <authorList>
            <person name="Nieuwenhuis M."/>
            <person name="Van De Peppel L.J.J."/>
        </authorList>
    </citation>
    <scope>NUCLEOTIDE SEQUENCE</scope>
    <source>
        <strain evidence="1">D49</strain>
    </source>
</reference>
<dbReference type="EMBL" id="JABCKI010006028">
    <property type="protein sequence ID" value="KAG5635757.1"/>
    <property type="molecule type" value="Genomic_DNA"/>
</dbReference>
<dbReference type="AlphaFoldDB" id="A0A9P7FVV0"/>
<organism evidence="1 2">
    <name type="scientific">Sphagnurus paluster</name>
    <dbReference type="NCBI Taxonomy" id="117069"/>
    <lineage>
        <taxon>Eukaryota</taxon>
        <taxon>Fungi</taxon>
        <taxon>Dikarya</taxon>
        <taxon>Basidiomycota</taxon>
        <taxon>Agaricomycotina</taxon>
        <taxon>Agaricomycetes</taxon>
        <taxon>Agaricomycetidae</taxon>
        <taxon>Agaricales</taxon>
        <taxon>Tricholomatineae</taxon>
        <taxon>Lyophyllaceae</taxon>
        <taxon>Sphagnurus</taxon>
    </lineage>
</organism>
<dbReference type="Proteomes" id="UP000717328">
    <property type="component" value="Unassembled WGS sequence"/>
</dbReference>
<gene>
    <name evidence="1" type="ORF">H0H81_010177</name>
</gene>